<feature type="region of interest" description="Disordered" evidence="1">
    <location>
        <begin position="1"/>
        <end position="31"/>
    </location>
</feature>
<proteinExistence type="predicted"/>
<accession>A0A0A9FY78</accession>
<reference evidence="2" key="1">
    <citation type="submission" date="2014-09" db="EMBL/GenBank/DDBJ databases">
        <authorList>
            <person name="Magalhaes I.L.F."/>
            <person name="Oliveira U."/>
            <person name="Santos F.R."/>
            <person name="Vidigal T.H.D.A."/>
            <person name="Brescovit A.D."/>
            <person name="Santos A.J."/>
        </authorList>
    </citation>
    <scope>NUCLEOTIDE SEQUENCE</scope>
    <source>
        <tissue evidence="2">Shoot tissue taken approximately 20 cm above the soil surface</tissue>
    </source>
</reference>
<name>A0A0A9FY78_ARUDO</name>
<dbReference type="EMBL" id="GBRH01180096">
    <property type="protein sequence ID" value="JAE17800.1"/>
    <property type="molecule type" value="Transcribed_RNA"/>
</dbReference>
<organism evidence="2">
    <name type="scientific">Arundo donax</name>
    <name type="common">Giant reed</name>
    <name type="synonym">Donax arundinaceus</name>
    <dbReference type="NCBI Taxonomy" id="35708"/>
    <lineage>
        <taxon>Eukaryota</taxon>
        <taxon>Viridiplantae</taxon>
        <taxon>Streptophyta</taxon>
        <taxon>Embryophyta</taxon>
        <taxon>Tracheophyta</taxon>
        <taxon>Spermatophyta</taxon>
        <taxon>Magnoliopsida</taxon>
        <taxon>Liliopsida</taxon>
        <taxon>Poales</taxon>
        <taxon>Poaceae</taxon>
        <taxon>PACMAD clade</taxon>
        <taxon>Arundinoideae</taxon>
        <taxon>Arundineae</taxon>
        <taxon>Arundo</taxon>
    </lineage>
</organism>
<protein>
    <submittedName>
        <fullName evidence="2">Uncharacterized protein</fullName>
    </submittedName>
</protein>
<dbReference type="AlphaFoldDB" id="A0A0A9FY78"/>
<reference evidence="2" key="2">
    <citation type="journal article" date="2015" name="Data Brief">
        <title>Shoot transcriptome of the giant reed, Arundo donax.</title>
        <authorList>
            <person name="Barrero R.A."/>
            <person name="Guerrero F.D."/>
            <person name="Moolhuijzen P."/>
            <person name="Goolsby J.A."/>
            <person name="Tidwell J."/>
            <person name="Bellgard S.E."/>
            <person name="Bellgard M.I."/>
        </authorList>
    </citation>
    <scope>NUCLEOTIDE SEQUENCE</scope>
    <source>
        <tissue evidence="2">Shoot tissue taken approximately 20 cm above the soil surface</tissue>
    </source>
</reference>
<evidence type="ECO:0000256" key="1">
    <source>
        <dbReference type="SAM" id="MobiDB-lite"/>
    </source>
</evidence>
<sequence length="31" mass="3680">MAYLRTSAMRRSDHGRRRRRLAHLESLGLRG</sequence>
<evidence type="ECO:0000313" key="2">
    <source>
        <dbReference type="EMBL" id="JAE17800.1"/>
    </source>
</evidence>